<protein>
    <submittedName>
        <fullName evidence="2">Uncharacterized protein</fullName>
    </submittedName>
</protein>
<proteinExistence type="predicted"/>
<dbReference type="RefSeq" id="WP_013254356.1">
    <property type="nucleotide sequence ID" value="NC_014364.1"/>
</dbReference>
<accession>E1R172</accession>
<sequence length="3165" mass="351015">MKKTSFRSTLGRCLVWFVILNLSGVPTLFAQSFSDPQFGARVLFDRADRASDLSEWTNIAEDGFSELSESEQVNFEALLEDRLLRFSQDNFQQQMEKVNIALLLERLAEVNKHLLYQTDENGAILYDESGDPVMFDIENYDEDQEDWDEEAAAVVAAALASWQEDATFLGDEMAGLVSGRYKAIVDEALTTSLGEYKKSAQKELESLVGKRRTSFAALRKQDTYSLRRKQEEESAGALAETLIGDTEKELEASRRGLLDGLEKVTEAPATEISLRMQDWEESFKEEFEKALGRWDDAESRFLEERIRWELDAQDRLVSAEESWDKAFTEFASARSRWAEEISAVIEEGRSLWEEKQASFSSEFNDAVAGLEASASGELEKFKAEIDQALSTFRSTIGLQSMAEQYLEYYESRMDDVDVYREELRPALDKAEEAYTNYFLPAQSLRDKSLRLKEYFDGGAALPSASARDEDLDWYVDVIERAGESLFRSFGFSKNEAERMWVDVIGETGVTFSIKKFFSGDTTTKTLSHKELAGKLCAVYQASYKNNMHREAEYQKQYELYHARDAEDEDYQREIDAWKGILETALSAREGAEAHLYDLEDYASGYGSDRGEYSVAGDSYEAELARLSRRVSYLQGQLAVSEAVIAYVHEESSLRPTEAETAAELEASAERLEEARNGYNAAQEAVQGLMAEMERLQEEMDQMSETVITPAEEALSEARELFENAWSVYTANDTALLTSVINDMEHEISSYYLENGRFDLYLDYFTAAELWNRNNEEEEQRSLLDELDASSHELEESLASLEEFHVNWEAWDGSLFTAALADAGFQFPEEKRSELSALFDAGKNSGGEGQLARACLEEELASYRKAIASQLTYKQAAGTILEIEDFDAWGDEAGWLAWLRDDAETAENGYLAAKASLLRDALRYSDGEGDERSALLASYLKTLYPDEAERADLADAYDDFAEGLSLVADGSVSREEAVEGIDPALLELFHDFVDNGGIAVKNGYDLSNPFLKDELSRLQDKRALVSAADEYGAQMIPVADAHRNSMQTELLALFSFDREEEPYLSDRDDLVLLLSDMYKAGEIPDYFEDRVLYYLASVAARDEIDLSGAEELLASADSGLSAALEAMQNTVPESYQDLAKLTSLAASLELEGSEELLLLASAAVVEDATALGQDAGESLSAYLRLCGFPSDALSLDEVLAFDPDSYLCDPEEGYWAYRDGDYRTAAEAASGTDNPFLFGLTAALLDRNGEELSLSELAFETASWYRQAIDGDITDYYAGALASYKAASALAELEGMVIEGDDPFREAQAGYDLLSSAFTVMNGESPEEEGESDYAAAAAAVESKRRSIADAEKDLVDLKTQLEHQREEKLAYLRDVVTPRQEALSMAQAAYDESRANYGLLLDEYQGLAASYGEKSLSVDDAYSAFCQARLEYQTANEIYDYASGGYDLLDSGPQVLYQSRQKEYEDAHELLALMEGLEIEDSSFSDTLDPDYLVKRDEIKGLQEQISYLLDAYSTMEEKVARTNILIGNAYTENLEAAFDLFDFPYGADGFIIDYDASSDQLSDFTQVENGDILSSVEAYFDGEDEDIARKFSRDITLWLRALNEHEDPEALMRQFGRAFFYEFSEAKEDGKYLVDVSVMGGSAFKTLVDDYVHFRRTVSVPSPLGDGDTEIVVSIDGRQWLKDKSASSYATVFSGDEEMQRLYAFYKTMLRGGKMRKTVSEALDHELSYQISSYVDKKAKKLQRKYGRWYRPLKRRKSRRIRDLRKALPSYSAQRGKSRLLIADTLERASSSYDQYAIEKEYLNQLLGNKGGTLAQSDQLIALIESETDRPLSDAQKEYLTIQFSKLSDGERSSNFTALEGVKEAMDGEIAGATQELGERVALLRSERSALLTEYTRLQSEDEKDWDAIEEVAVQLYQDPSFSEEDYFDAELSFSRGTESYDPSGAAEVLSAYGERLASFYEYRLGLASGLQLEKLYTEAEDLQRQELAWEEQTGELFQVGMAEWIDGYKELLGMRKRWQDEYERDYVEKATVWQEKYDRLVMLKNDWANEAADAAVRTGTLASARELGLDADAMIAEAEGLLVPDISLQAPDLEDVTARLVDGMTLGRVMGKAKSLTARLGTDTVLVAAMLPQMRGISGSLRELEAYGDELGQEVREHVAVAQAYQLRESVEKAEERIREQVASANRGLEKNLDKTMTVAGFRRKGSNYEREAIVDSTMWATETEKQRIGVYEYFEAPSFDYGVDLSGAAIKDSNARILEAKVEKAKKRLDAYLGMLFGNEEEGEEGLDLDEGFLKLVEEAEASIRGSAQAEKGKETKGLFNIHVGYVPVMDKNKPEKVKEAGYGELGRIYEQFFIDEARFGRGIAVSGAPWYSQKLWDDDADNDGKSDGLLGAPTVKTIADIGMAVAASLVVPGGGVGLLMSVGLNLVDDALFTMADVSNGVDEGDAWGNFAKKGLTSVASAGINMGSGVLDGVIGSTGMMEVGSDVMLAGAQSAANTYSSAFINSLDFDNFGNSGWIDGGSFAHATSWGTSGSGYLSSMGGALVSSGLMEGVSGNDNLFGFSSAHIGDVNQFSQTLGGLTNTAIEYGMTGSGTLNVAKVMGTGALELHLGGEGSLFQLGMEGTDVSLGTLSKGLSGLDVLYQNHRIKKYNEGKEEDMSIALRSLYSYGDEAGVRTYKNVLKGTDRLHIGVEGREKAQTVANGKGGRDIYLAGNGGSKEEQLLAGVLLQHEAYRDGVVGSELEQVEETEAAVIGHTLMADRMRHDYGYGAFVGTEIMGDLAALYGGGEAGISGRAGGYDSSADYWKLTTDGRLLNDNKADLYLADAEGNYIYENGKRVKLVDTETGSVSQSLIQYIGMDRASELLGVNPADMSNYNEQTLQDVLGMSSDMVARLSVNGQFSFGDLPVDKQQKLMGELLLKEGAGQTWDASNGWHGDSIADFKITDNWAGYSIGFDQSMTNGEYDKFVVDIVHTRDVMSYFGSKGNQELKEKYNALDSSTYLKKDLDGNILLKPFRVDQVQTVDNLWGISSDQNTAQHPFFGTIQGNTIAANHSFFSIFGQRSGSFKQGAFVLQNALTLGDFVTNSFGRNPNLDPDSYRWLLHQRTLWDNSNQFWGLASDGCIVNTDENMQYINNTLNSWHLYRGFNMGTVIREDWSELYRHM</sequence>
<dbReference type="Proteomes" id="UP000002318">
    <property type="component" value="Chromosome"/>
</dbReference>
<organism evidence="2 3">
    <name type="scientific">Sediminispirochaeta smaragdinae (strain DSM 11293 / JCM 15392 / SEBR 4228)</name>
    <name type="common">Spirochaeta smaragdinae</name>
    <dbReference type="NCBI Taxonomy" id="573413"/>
    <lineage>
        <taxon>Bacteria</taxon>
        <taxon>Pseudomonadati</taxon>
        <taxon>Spirochaetota</taxon>
        <taxon>Spirochaetia</taxon>
        <taxon>Spirochaetales</taxon>
        <taxon>Spirochaetaceae</taxon>
        <taxon>Sediminispirochaeta</taxon>
    </lineage>
</organism>
<evidence type="ECO:0000313" key="3">
    <source>
        <dbReference type="Proteomes" id="UP000002318"/>
    </source>
</evidence>
<keyword evidence="3" id="KW-1185">Reference proteome</keyword>
<evidence type="ECO:0000256" key="1">
    <source>
        <dbReference type="SAM" id="Coils"/>
    </source>
</evidence>
<feature type="coiled-coil region" evidence="1">
    <location>
        <begin position="1340"/>
        <end position="1367"/>
    </location>
</feature>
<dbReference type="EMBL" id="CP002116">
    <property type="protein sequence ID" value="ADK80892.1"/>
    <property type="molecule type" value="Genomic_DNA"/>
</dbReference>
<dbReference type="eggNOG" id="COG3210">
    <property type="taxonomic scope" value="Bacteria"/>
</dbReference>
<name>E1R172_SEDSS</name>
<feature type="coiled-coil region" evidence="1">
    <location>
        <begin position="661"/>
        <end position="705"/>
    </location>
</feature>
<feature type="coiled-coil region" evidence="1">
    <location>
        <begin position="772"/>
        <end position="803"/>
    </location>
</feature>
<dbReference type="STRING" id="573413.Spirs_1766"/>
<reference evidence="2 3" key="1">
    <citation type="journal article" date="2010" name="Stand. Genomic Sci.">
        <title>Complete genome sequence of Spirochaeta smaragdinae type strain (SEBR 4228).</title>
        <authorList>
            <person name="Mavromatis K."/>
            <person name="Yasawong M."/>
            <person name="Chertkov O."/>
            <person name="Lapidus A."/>
            <person name="Lucas S."/>
            <person name="Nolan M."/>
            <person name="Del Rio T.G."/>
            <person name="Tice H."/>
            <person name="Cheng J.F."/>
            <person name="Pitluck S."/>
            <person name="Liolios K."/>
            <person name="Ivanova N."/>
            <person name="Tapia R."/>
            <person name="Han C."/>
            <person name="Bruce D."/>
            <person name="Goodwin L."/>
            <person name="Pati A."/>
            <person name="Chen A."/>
            <person name="Palaniappan K."/>
            <person name="Land M."/>
            <person name="Hauser L."/>
            <person name="Chang Y.J."/>
            <person name="Jeffries C.D."/>
            <person name="Detter J.C."/>
            <person name="Rohde M."/>
            <person name="Brambilla E."/>
            <person name="Spring S."/>
            <person name="Goker M."/>
            <person name="Sikorski J."/>
            <person name="Woyke T."/>
            <person name="Bristow J."/>
            <person name="Eisen J.A."/>
            <person name="Markowitz V."/>
            <person name="Hugenholtz P."/>
            <person name="Klenk H.P."/>
            <person name="Kyrpides N.C."/>
        </authorList>
    </citation>
    <scope>NUCLEOTIDE SEQUENCE [LARGE SCALE GENOMIC DNA]</scope>
    <source>
        <strain evidence="3">DSM 11293 / JCM 15392 / SEBR 4228</strain>
    </source>
</reference>
<dbReference type="eggNOG" id="COG1196">
    <property type="taxonomic scope" value="Bacteria"/>
</dbReference>
<dbReference type="HOGENOM" id="CLU_224503_0_0_12"/>
<dbReference type="OrthoDB" id="366002at2"/>
<evidence type="ECO:0000313" key="2">
    <source>
        <dbReference type="EMBL" id="ADK80892.1"/>
    </source>
</evidence>
<keyword evidence="1" id="KW-0175">Coiled coil</keyword>
<gene>
    <name evidence="2" type="ordered locus">Spirs_1766</name>
</gene>
<dbReference type="KEGG" id="ssm:Spirs_1766"/>